<protein>
    <submittedName>
        <fullName evidence="1">Uncharacterized protein</fullName>
    </submittedName>
</protein>
<comment type="caution">
    <text evidence="1">The sequence shown here is derived from an EMBL/GenBank/DDBJ whole genome shotgun (WGS) entry which is preliminary data.</text>
</comment>
<evidence type="ECO:0000313" key="1">
    <source>
        <dbReference type="EMBL" id="HIH69789.1"/>
    </source>
</evidence>
<dbReference type="RefSeq" id="WP_042688014.1">
    <property type="nucleotide sequence ID" value="NZ_DUIH01000012.1"/>
</dbReference>
<organism evidence="1 2">
    <name type="scientific">Methermicoccus shengliensis</name>
    <dbReference type="NCBI Taxonomy" id="660064"/>
    <lineage>
        <taxon>Archaea</taxon>
        <taxon>Methanobacteriati</taxon>
        <taxon>Methanobacteriota</taxon>
        <taxon>Stenosarchaea group</taxon>
        <taxon>Methanomicrobia</taxon>
        <taxon>Methanosarcinales</taxon>
        <taxon>Methermicoccaceae</taxon>
        <taxon>Methermicoccus</taxon>
    </lineage>
</organism>
<proteinExistence type="predicted"/>
<sequence>MNEEKLKADLEEFERKNKGNIEKAWKKHKEFLRQYPFREQPENIDLLTSDKIYNSGDKNTFLYWIEFGLKELGHIRVGRALYAENARNNPEIFKELLRKVVDETLSISQKIDLHWEDIKGWGGDKIIAKKVVFCYYPEQVLPIFKTEDLEHFLKNLNMDFKKEAHSLFGKSYDALSIGQKFELLNNLLISFKNKSPEFKKLDNLLFARFLYEQFPPERLPQIMRETKPLHSLGILFEPEYEQEVVYLFAVFHRELGFPYIIKIRNEFPDAWVMDKNRFEVRASDFVQHKHDKKGCDFIVCWENDLENNEDLPPTIALKDFVEELK</sequence>
<evidence type="ECO:0000313" key="2">
    <source>
        <dbReference type="Proteomes" id="UP000600363"/>
    </source>
</evidence>
<dbReference type="AlphaFoldDB" id="A0A832RWP4"/>
<dbReference type="Proteomes" id="UP000600363">
    <property type="component" value="Unassembled WGS sequence"/>
</dbReference>
<accession>A0A832RWP4</accession>
<reference evidence="1" key="1">
    <citation type="journal article" date="2020" name="bioRxiv">
        <title>A rank-normalized archaeal taxonomy based on genome phylogeny resolves widespread incomplete and uneven classifications.</title>
        <authorList>
            <person name="Rinke C."/>
            <person name="Chuvochina M."/>
            <person name="Mussig A.J."/>
            <person name="Chaumeil P.-A."/>
            <person name="Waite D.W."/>
            <person name="Whitman W.B."/>
            <person name="Parks D.H."/>
            <person name="Hugenholtz P."/>
        </authorList>
    </citation>
    <scope>NUCLEOTIDE SEQUENCE</scope>
    <source>
        <strain evidence="1">UBA12518</strain>
    </source>
</reference>
<dbReference type="EMBL" id="DUIH01000012">
    <property type="protein sequence ID" value="HIH69789.1"/>
    <property type="molecule type" value="Genomic_DNA"/>
</dbReference>
<gene>
    <name evidence="1" type="ORF">HA299_04105</name>
</gene>
<name>A0A832RWP4_9EURY</name>